<evidence type="ECO:0000313" key="2">
    <source>
        <dbReference type="Proteomes" id="UP000325577"/>
    </source>
</evidence>
<dbReference type="Proteomes" id="UP000325577">
    <property type="component" value="Linkage Group LG21"/>
</dbReference>
<sequence length="95" mass="10841">MNANELMRAAYIVFSESSVLWQDSDSDFSNQDLLFVARFDCLIILPETLHVDALDILLHGLCGVHREQLRIHELGLKSLPKPWDCSLRDSALMRS</sequence>
<organism evidence="1 2">
    <name type="scientific">Nyssa sinensis</name>
    <dbReference type="NCBI Taxonomy" id="561372"/>
    <lineage>
        <taxon>Eukaryota</taxon>
        <taxon>Viridiplantae</taxon>
        <taxon>Streptophyta</taxon>
        <taxon>Embryophyta</taxon>
        <taxon>Tracheophyta</taxon>
        <taxon>Spermatophyta</taxon>
        <taxon>Magnoliopsida</taxon>
        <taxon>eudicotyledons</taxon>
        <taxon>Gunneridae</taxon>
        <taxon>Pentapetalae</taxon>
        <taxon>asterids</taxon>
        <taxon>Cornales</taxon>
        <taxon>Nyssaceae</taxon>
        <taxon>Nyssa</taxon>
    </lineage>
</organism>
<reference evidence="1 2" key="1">
    <citation type="submission" date="2019-09" db="EMBL/GenBank/DDBJ databases">
        <title>A chromosome-level genome assembly of the Chinese tupelo Nyssa sinensis.</title>
        <authorList>
            <person name="Yang X."/>
            <person name="Kang M."/>
            <person name="Yang Y."/>
            <person name="Xiong H."/>
            <person name="Wang M."/>
            <person name="Zhang Z."/>
            <person name="Wang Z."/>
            <person name="Wu H."/>
            <person name="Ma T."/>
            <person name="Liu J."/>
            <person name="Xi Z."/>
        </authorList>
    </citation>
    <scope>NUCLEOTIDE SEQUENCE [LARGE SCALE GENOMIC DNA]</scope>
    <source>
        <strain evidence="1">J267</strain>
        <tissue evidence="1">Leaf</tissue>
    </source>
</reference>
<evidence type="ECO:0000313" key="1">
    <source>
        <dbReference type="EMBL" id="KAA8528601.1"/>
    </source>
</evidence>
<dbReference type="OrthoDB" id="1998646at2759"/>
<keyword evidence="2" id="KW-1185">Reference proteome</keyword>
<accession>A0A5J5AHI2</accession>
<protein>
    <submittedName>
        <fullName evidence="1">Uncharacterized protein</fullName>
    </submittedName>
</protein>
<name>A0A5J5AHI2_9ASTE</name>
<gene>
    <name evidence="1" type="ORF">F0562_035956</name>
</gene>
<proteinExistence type="predicted"/>
<dbReference type="EMBL" id="CM018045">
    <property type="protein sequence ID" value="KAA8528601.1"/>
    <property type="molecule type" value="Genomic_DNA"/>
</dbReference>
<dbReference type="AlphaFoldDB" id="A0A5J5AHI2"/>